<reference evidence="1" key="1">
    <citation type="submission" date="2019-10" db="EMBL/GenBank/DDBJ databases">
        <authorList>
            <consortium name="Genoscope - CEA"/>
            <person name="William W."/>
        </authorList>
    </citation>
    <scope>NUCLEOTIDE SEQUENCE [LARGE SCALE GENOMIC DNA]</scope>
    <source>
        <strain evidence="1">BBR_PRJEB10992</strain>
    </source>
</reference>
<organism evidence="1 2">
    <name type="scientific">Planktothrix serta PCC 8927</name>
    <dbReference type="NCBI Taxonomy" id="671068"/>
    <lineage>
        <taxon>Bacteria</taxon>
        <taxon>Bacillati</taxon>
        <taxon>Cyanobacteriota</taxon>
        <taxon>Cyanophyceae</taxon>
        <taxon>Oscillatoriophycideae</taxon>
        <taxon>Oscillatoriales</taxon>
        <taxon>Microcoleaceae</taxon>
        <taxon>Planktothrix</taxon>
    </lineage>
</organism>
<dbReference type="EMBL" id="CZCU02000145">
    <property type="protein sequence ID" value="VXD20364.1"/>
    <property type="molecule type" value="Genomic_DNA"/>
</dbReference>
<keyword evidence="2" id="KW-1185">Reference proteome</keyword>
<sequence>MKTTSNKLLLRMVSLMAFPLAFLSLKKDYFIEKTFSMTPAIQDDQKNIISQNPKGMMILSDRDTTLAINAWNGARHGGELRLHNACRPTNPDCTWIYTTDRMLLSARDPSLAIKAWNGAKHGGDIRLSNNCSANDRNCTWTYRGGMFISDMDTGVAINAWNGAKYGAELKLHERCLGNNPDCTWKFWMPSS</sequence>
<evidence type="ECO:0000313" key="1">
    <source>
        <dbReference type="EMBL" id="VXD20364.1"/>
    </source>
</evidence>
<name>A0A7Z9E2R9_9CYAN</name>
<gene>
    <name evidence="1" type="ORF">PL8927_690114</name>
</gene>
<protein>
    <recommendedName>
        <fullName evidence="3">Ricin B lectin domain-containing protein</fullName>
    </recommendedName>
</protein>
<proteinExistence type="predicted"/>
<dbReference type="OrthoDB" id="9554404at2"/>
<comment type="caution">
    <text evidence="1">The sequence shown here is derived from an EMBL/GenBank/DDBJ whole genome shotgun (WGS) entry which is preliminary data.</text>
</comment>
<dbReference type="InterPro" id="IPR035992">
    <property type="entry name" value="Ricin_B-like_lectins"/>
</dbReference>
<dbReference type="AlphaFoldDB" id="A0A7Z9E2R9"/>
<dbReference type="Proteomes" id="UP000184550">
    <property type="component" value="Unassembled WGS sequence"/>
</dbReference>
<evidence type="ECO:0008006" key="3">
    <source>
        <dbReference type="Google" id="ProtNLM"/>
    </source>
</evidence>
<dbReference type="RefSeq" id="WP_083623117.1">
    <property type="nucleotide sequence ID" value="NZ_LR734875.1"/>
</dbReference>
<dbReference type="SUPFAM" id="SSF50370">
    <property type="entry name" value="Ricin B-like lectins"/>
    <property type="match status" value="1"/>
</dbReference>
<evidence type="ECO:0000313" key="2">
    <source>
        <dbReference type="Proteomes" id="UP000184550"/>
    </source>
</evidence>
<accession>A0A7Z9E2R9</accession>